<accession>A0A517SU16</accession>
<evidence type="ECO:0000313" key="1">
    <source>
        <dbReference type="EMBL" id="QDT59621.1"/>
    </source>
</evidence>
<dbReference type="AlphaFoldDB" id="A0A517SU16"/>
<keyword evidence="2" id="KW-1185">Reference proteome</keyword>
<evidence type="ECO:0000313" key="2">
    <source>
        <dbReference type="Proteomes" id="UP000315003"/>
    </source>
</evidence>
<protein>
    <submittedName>
        <fullName evidence="1">Uncharacterized protein</fullName>
    </submittedName>
</protein>
<organism evidence="1 2">
    <name type="scientific">Stieleria bergensis</name>
    <dbReference type="NCBI Taxonomy" id="2528025"/>
    <lineage>
        <taxon>Bacteria</taxon>
        <taxon>Pseudomonadati</taxon>
        <taxon>Planctomycetota</taxon>
        <taxon>Planctomycetia</taxon>
        <taxon>Pirellulales</taxon>
        <taxon>Pirellulaceae</taxon>
        <taxon>Stieleria</taxon>
    </lineage>
</organism>
<proteinExistence type="predicted"/>
<name>A0A517SU16_9BACT</name>
<dbReference type="Proteomes" id="UP000315003">
    <property type="component" value="Chromosome"/>
</dbReference>
<dbReference type="EMBL" id="CP036272">
    <property type="protein sequence ID" value="QDT59621.1"/>
    <property type="molecule type" value="Genomic_DNA"/>
</dbReference>
<reference evidence="1 2" key="1">
    <citation type="submission" date="2019-02" db="EMBL/GenBank/DDBJ databases">
        <title>Deep-cultivation of Planctomycetes and their phenomic and genomic characterization uncovers novel biology.</title>
        <authorList>
            <person name="Wiegand S."/>
            <person name="Jogler M."/>
            <person name="Boedeker C."/>
            <person name="Pinto D."/>
            <person name="Vollmers J."/>
            <person name="Rivas-Marin E."/>
            <person name="Kohn T."/>
            <person name="Peeters S.H."/>
            <person name="Heuer A."/>
            <person name="Rast P."/>
            <person name="Oberbeckmann S."/>
            <person name="Bunk B."/>
            <person name="Jeske O."/>
            <person name="Meyerdierks A."/>
            <person name="Storesund J.E."/>
            <person name="Kallscheuer N."/>
            <person name="Luecker S."/>
            <person name="Lage O.M."/>
            <person name="Pohl T."/>
            <person name="Merkel B.J."/>
            <person name="Hornburger P."/>
            <person name="Mueller R.-W."/>
            <person name="Bruemmer F."/>
            <person name="Labrenz M."/>
            <person name="Spormann A.M."/>
            <person name="Op den Camp H."/>
            <person name="Overmann J."/>
            <person name="Amann R."/>
            <person name="Jetten M.S.M."/>
            <person name="Mascher T."/>
            <person name="Medema M.H."/>
            <person name="Devos D.P."/>
            <person name="Kaster A.-K."/>
            <person name="Ovreas L."/>
            <person name="Rohde M."/>
            <person name="Galperin M.Y."/>
            <person name="Jogler C."/>
        </authorList>
    </citation>
    <scope>NUCLEOTIDE SEQUENCE [LARGE SCALE GENOMIC DNA]</scope>
    <source>
        <strain evidence="1 2">SV_7m_r</strain>
    </source>
</reference>
<sequence>MQLFRITRSAVIPLLIVALAIQPVTLCLADRGAQAACLKVTSSVKANSAESNSAESSSAESGSATCQGCGRCNVERPAERCCCCNSEPESAAKEEVGTSCCSEEHAPAETRSSSPEQQSASTPASVDAAVRSICLCGQRSQPLSDSSPRCPTSENRGPVVCDSTVIDESQWDADGLMPIGPTELATAVSSDFAQVMLCIWRL</sequence>
<gene>
    <name evidence="1" type="ORF">SV7mr_21300</name>
</gene>